<dbReference type="Gene3D" id="1.20.890.10">
    <property type="entry name" value="cAMP-dependent protein kinase regulatory subunit, dimerization-anchoring domain"/>
    <property type="match status" value="1"/>
</dbReference>
<feature type="region of interest" description="Disordered" evidence="1">
    <location>
        <begin position="1"/>
        <end position="29"/>
    </location>
</feature>
<feature type="domain" description="RIIa" evidence="2">
    <location>
        <begin position="49"/>
        <end position="78"/>
    </location>
</feature>
<protein>
    <recommendedName>
        <fullName evidence="2">RIIa domain-containing protein</fullName>
    </recommendedName>
</protein>
<sequence>MSGREAPWRRVAPAPGVGAKSEGQDPWAGTAGQREGLIYCAEQVLIPDDLEAVVRLWTKAVLKERPSDIIAFSAQWFSQHAASS</sequence>
<organism evidence="3 4">
    <name type="scientific">Diacronema lutheri</name>
    <name type="common">Unicellular marine alga</name>
    <name type="synonym">Monochrysis lutheri</name>
    <dbReference type="NCBI Taxonomy" id="2081491"/>
    <lineage>
        <taxon>Eukaryota</taxon>
        <taxon>Haptista</taxon>
        <taxon>Haptophyta</taxon>
        <taxon>Pavlovophyceae</taxon>
        <taxon>Pavlovales</taxon>
        <taxon>Pavlovaceae</taxon>
        <taxon>Diacronema</taxon>
    </lineage>
</organism>
<dbReference type="Pfam" id="PF02197">
    <property type="entry name" value="RIIa"/>
    <property type="match status" value="1"/>
</dbReference>
<dbReference type="SUPFAM" id="SSF47391">
    <property type="entry name" value="Dimerization-anchoring domain of cAMP-dependent PK regulatory subunit"/>
    <property type="match status" value="1"/>
</dbReference>
<evidence type="ECO:0000259" key="2">
    <source>
        <dbReference type="Pfam" id="PF02197"/>
    </source>
</evidence>
<keyword evidence="4" id="KW-1185">Reference proteome</keyword>
<evidence type="ECO:0000313" key="4">
    <source>
        <dbReference type="Proteomes" id="UP000751190"/>
    </source>
</evidence>
<reference evidence="3" key="1">
    <citation type="submission" date="2021-05" db="EMBL/GenBank/DDBJ databases">
        <title>The genome of the haptophyte Pavlova lutheri (Diacronema luteri, Pavlovales) - a model for lipid biosynthesis in eukaryotic algae.</title>
        <authorList>
            <person name="Hulatt C.J."/>
            <person name="Posewitz M.C."/>
        </authorList>
    </citation>
    <scope>NUCLEOTIDE SEQUENCE</scope>
    <source>
        <strain evidence="3">NIVA-4/92</strain>
    </source>
</reference>
<evidence type="ECO:0000256" key="1">
    <source>
        <dbReference type="SAM" id="MobiDB-lite"/>
    </source>
</evidence>
<dbReference type="InterPro" id="IPR003117">
    <property type="entry name" value="cAMP_dep_PK_reg_su_I/II_a/b"/>
</dbReference>
<dbReference type="Proteomes" id="UP000751190">
    <property type="component" value="Unassembled WGS sequence"/>
</dbReference>
<accession>A0A8J5XWV7</accession>
<gene>
    <name evidence="3" type="ORF">KFE25_008563</name>
</gene>
<comment type="caution">
    <text evidence="3">The sequence shown here is derived from an EMBL/GenBank/DDBJ whole genome shotgun (WGS) entry which is preliminary data.</text>
</comment>
<dbReference type="AlphaFoldDB" id="A0A8J5XWV7"/>
<proteinExistence type="predicted"/>
<name>A0A8J5XWV7_DIALT</name>
<dbReference type="OrthoDB" id="10067602at2759"/>
<evidence type="ECO:0000313" key="3">
    <source>
        <dbReference type="EMBL" id="KAG8470142.1"/>
    </source>
</evidence>
<dbReference type="EMBL" id="JAGTXO010000001">
    <property type="protein sequence ID" value="KAG8470142.1"/>
    <property type="molecule type" value="Genomic_DNA"/>
</dbReference>